<protein>
    <submittedName>
        <fullName evidence="1">Uncharacterized protein</fullName>
    </submittedName>
</protein>
<dbReference type="AlphaFoldDB" id="A0A6C0BEN3"/>
<dbReference type="EMBL" id="MN739131">
    <property type="protein sequence ID" value="QHS90254.1"/>
    <property type="molecule type" value="Genomic_DNA"/>
</dbReference>
<evidence type="ECO:0000313" key="1">
    <source>
        <dbReference type="EMBL" id="QHS90254.1"/>
    </source>
</evidence>
<organism evidence="1">
    <name type="scientific">viral metagenome</name>
    <dbReference type="NCBI Taxonomy" id="1070528"/>
    <lineage>
        <taxon>unclassified sequences</taxon>
        <taxon>metagenomes</taxon>
        <taxon>organismal metagenomes</taxon>
    </lineage>
</organism>
<accession>A0A6C0BEN3</accession>
<reference evidence="1" key="1">
    <citation type="journal article" date="2020" name="Nature">
        <title>Giant virus diversity and host interactions through global metagenomics.</title>
        <authorList>
            <person name="Schulz F."/>
            <person name="Roux S."/>
            <person name="Paez-Espino D."/>
            <person name="Jungbluth S."/>
            <person name="Walsh D.A."/>
            <person name="Denef V.J."/>
            <person name="McMahon K.D."/>
            <person name="Konstantinidis K.T."/>
            <person name="Eloe-Fadrosh E.A."/>
            <person name="Kyrpides N.C."/>
            <person name="Woyke T."/>
        </authorList>
    </citation>
    <scope>NUCLEOTIDE SEQUENCE</scope>
    <source>
        <strain evidence="1">GVMAG-M-3300010160-60</strain>
    </source>
</reference>
<proteinExistence type="predicted"/>
<sequence length="121" mass="14593">METLIEKMLNMFLKMYNSTYHTKGSFFDGIDEKDPFTTNHKMELFYQYIEEHKDLLKIDKKYINVYKSENKDSLCNDINKDVYVIVRKNVSSEYISLSYINLLITGINKYNHKEEWKIIKL</sequence>
<name>A0A6C0BEN3_9ZZZZ</name>